<evidence type="ECO:0000313" key="2">
    <source>
        <dbReference type="Proteomes" id="UP001283341"/>
    </source>
</evidence>
<dbReference type="EMBL" id="JAUEDM010000007">
    <property type="protein sequence ID" value="KAK3313694.1"/>
    <property type="molecule type" value="Genomic_DNA"/>
</dbReference>
<proteinExistence type="predicted"/>
<dbReference type="AlphaFoldDB" id="A0AAE0HW57"/>
<name>A0AAE0HW57_9PEZI</name>
<gene>
    <name evidence="1" type="ORF">B0H66DRAFT_629688</name>
</gene>
<sequence>MDNRYHIPAECYLADEPQVFLLLLHDYVRPNTEICTGCKRRCLECLVKGASDEEAYWTTIPPYGKRKQPELRLDARLNNMGINADTQYGLTLDDAKFKTLFEPVSRQLLFSEYHAQVLIHAAARVTSFAAGKAWEAYSNDEQRRDSAGEVPRPYGIGDKLWYMVRGRFTIGNLTTGRHMGAFVVDLSRFLSCYGDPGRPWKADDDCTCSYKKILSGLIAAEYSALGWPNKVFVFVRERVDGRILARWEEFAPPTEPMTAIAALLLSAKYDATESIEWQDKWGDDNQPATVDERTGDIAPPEDTEMAHNLREDAVQLVLQETKFNYTWELAVSVDHFIRLHFEGVELLLRRRTESDEAQAVFVKTYDPTGGLYTGITIPTFVAARTFVMPLALIPTNDVGEPADNNPLNNPSWWVRRH</sequence>
<protein>
    <submittedName>
        <fullName evidence="1">Uncharacterized protein</fullName>
    </submittedName>
</protein>
<evidence type="ECO:0000313" key="1">
    <source>
        <dbReference type="EMBL" id="KAK3313694.1"/>
    </source>
</evidence>
<reference evidence="1" key="2">
    <citation type="submission" date="2023-06" db="EMBL/GenBank/DDBJ databases">
        <authorList>
            <consortium name="Lawrence Berkeley National Laboratory"/>
            <person name="Haridas S."/>
            <person name="Hensen N."/>
            <person name="Bonometti L."/>
            <person name="Westerberg I."/>
            <person name="Brannstrom I.O."/>
            <person name="Guillou S."/>
            <person name="Cros-Aarteil S."/>
            <person name="Calhoun S."/>
            <person name="Kuo A."/>
            <person name="Mondo S."/>
            <person name="Pangilinan J."/>
            <person name="Riley R."/>
            <person name="Labutti K."/>
            <person name="Andreopoulos B."/>
            <person name="Lipzen A."/>
            <person name="Chen C."/>
            <person name="Yanf M."/>
            <person name="Daum C."/>
            <person name="Ng V."/>
            <person name="Clum A."/>
            <person name="Steindorff A."/>
            <person name="Ohm R."/>
            <person name="Martin F."/>
            <person name="Silar P."/>
            <person name="Natvig D."/>
            <person name="Lalanne C."/>
            <person name="Gautier V."/>
            <person name="Ament-Velasquez S.L."/>
            <person name="Kruys A."/>
            <person name="Hutchinson M.I."/>
            <person name="Powell A.J."/>
            <person name="Barry K."/>
            <person name="Miller A.N."/>
            <person name="Grigoriev I.V."/>
            <person name="Debuchy R."/>
            <person name="Gladieux P."/>
            <person name="Thoren M.H."/>
            <person name="Johannesson H."/>
        </authorList>
    </citation>
    <scope>NUCLEOTIDE SEQUENCE</scope>
    <source>
        <strain evidence="1">CBS 118394</strain>
    </source>
</reference>
<organism evidence="1 2">
    <name type="scientific">Apodospora peruviana</name>
    <dbReference type="NCBI Taxonomy" id="516989"/>
    <lineage>
        <taxon>Eukaryota</taxon>
        <taxon>Fungi</taxon>
        <taxon>Dikarya</taxon>
        <taxon>Ascomycota</taxon>
        <taxon>Pezizomycotina</taxon>
        <taxon>Sordariomycetes</taxon>
        <taxon>Sordariomycetidae</taxon>
        <taxon>Sordariales</taxon>
        <taxon>Lasiosphaeriaceae</taxon>
        <taxon>Apodospora</taxon>
    </lineage>
</organism>
<reference evidence="1" key="1">
    <citation type="journal article" date="2023" name="Mol. Phylogenet. Evol.">
        <title>Genome-scale phylogeny and comparative genomics of the fungal order Sordariales.</title>
        <authorList>
            <person name="Hensen N."/>
            <person name="Bonometti L."/>
            <person name="Westerberg I."/>
            <person name="Brannstrom I.O."/>
            <person name="Guillou S."/>
            <person name="Cros-Aarteil S."/>
            <person name="Calhoun S."/>
            <person name="Haridas S."/>
            <person name="Kuo A."/>
            <person name="Mondo S."/>
            <person name="Pangilinan J."/>
            <person name="Riley R."/>
            <person name="LaButti K."/>
            <person name="Andreopoulos B."/>
            <person name="Lipzen A."/>
            <person name="Chen C."/>
            <person name="Yan M."/>
            <person name="Daum C."/>
            <person name="Ng V."/>
            <person name="Clum A."/>
            <person name="Steindorff A."/>
            <person name="Ohm R.A."/>
            <person name="Martin F."/>
            <person name="Silar P."/>
            <person name="Natvig D.O."/>
            <person name="Lalanne C."/>
            <person name="Gautier V."/>
            <person name="Ament-Velasquez S.L."/>
            <person name="Kruys A."/>
            <person name="Hutchinson M.I."/>
            <person name="Powell A.J."/>
            <person name="Barry K."/>
            <person name="Miller A.N."/>
            <person name="Grigoriev I.V."/>
            <person name="Debuchy R."/>
            <person name="Gladieux P."/>
            <person name="Hiltunen Thoren M."/>
            <person name="Johannesson H."/>
        </authorList>
    </citation>
    <scope>NUCLEOTIDE SEQUENCE</scope>
    <source>
        <strain evidence="1">CBS 118394</strain>
    </source>
</reference>
<dbReference type="Proteomes" id="UP001283341">
    <property type="component" value="Unassembled WGS sequence"/>
</dbReference>
<accession>A0AAE0HW57</accession>
<keyword evidence="2" id="KW-1185">Reference proteome</keyword>
<comment type="caution">
    <text evidence="1">The sequence shown here is derived from an EMBL/GenBank/DDBJ whole genome shotgun (WGS) entry which is preliminary data.</text>
</comment>